<evidence type="ECO:0000256" key="11">
    <source>
        <dbReference type="SAM" id="SignalP"/>
    </source>
</evidence>
<proteinExistence type="inferred from homology"/>
<keyword evidence="8 10" id="KW-1133">Transmembrane helix</keyword>
<evidence type="ECO:0000256" key="1">
    <source>
        <dbReference type="ARBA" id="ARBA00004477"/>
    </source>
</evidence>
<evidence type="ECO:0000256" key="10">
    <source>
        <dbReference type="RuleBase" id="RU363110"/>
    </source>
</evidence>
<dbReference type="PANTHER" id="PTHR12413:SF1">
    <property type="entry name" value="DOLICHYL PYROPHOSPHATE MAN9GLCNAC2 ALPHA-1,3-GLUCOSYLTRANSFERASE"/>
    <property type="match status" value="1"/>
</dbReference>
<comment type="similarity">
    <text evidence="3 10">Belongs to the ALG6/ALG8 glucosyltransferase family.</text>
</comment>
<dbReference type="EC" id="2.4.1.-" evidence="10"/>
<keyword evidence="9 10" id="KW-0472">Membrane</keyword>
<dbReference type="AlphaFoldDB" id="A0AAN9A596"/>
<dbReference type="GO" id="GO:0005789">
    <property type="term" value="C:endoplasmic reticulum membrane"/>
    <property type="evidence" value="ECO:0007669"/>
    <property type="project" value="UniProtKB-SubCell"/>
</dbReference>
<evidence type="ECO:0000256" key="9">
    <source>
        <dbReference type="ARBA" id="ARBA00023136"/>
    </source>
</evidence>
<comment type="pathway">
    <text evidence="2 10">Protein modification; protein glycosylation.</text>
</comment>
<keyword evidence="7 10" id="KW-0256">Endoplasmic reticulum</keyword>
<feature type="transmembrane region" description="Helical" evidence="10">
    <location>
        <begin position="107"/>
        <end position="129"/>
    </location>
</feature>
<comment type="caution">
    <text evidence="10">Lacks conserved residue(s) required for the propagation of feature annotation.</text>
</comment>
<comment type="subcellular location">
    <subcellularLocation>
        <location evidence="1 10">Endoplasmic reticulum membrane</location>
        <topology evidence="1 10">Multi-pass membrane protein</topology>
    </subcellularLocation>
</comment>
<keyword evidence="6 10" id="KW-0812">Transmembrane</keyword>
<gene>
    <name evidence="12" type="primary">ALG6</name>
    <name evidence="12" type="ORF">SK128_011159</name>
</gene>
<organism evidence="12 13">
    <name type="scientific">Halocaridina rubra</name>
    <name type="common">Hawaiian red shrimp</name>
    <dbReference type="NCBI Taxonomy" id="373956"/>
    <lineage>
        <taxon>Eukaryota</taxon>
        <taxon>Metazoa</taxon>
        <taxon>Ecdysozoa</taxon>
        <taxon>Arthropoda</taxon>
        <taxon>Crustacea</taxon>
        <taxon>Multicrustacea</taxon>
        <taxon>Malacostraca</taxon>
        <taxon>Eumalacostraca</taxon>
        <taxon>Eucarida</taxon>
        <taxon>Decapoda</taxon>
        <taxon>Pleocyemata</taxon>
        <taxon>Caridea</taxon>
        <taxon>Atyoidea</taxon>
        <taxon>Atyidae</taxon>
        <taxon>Halocaridina</taxon>
    </lineage>
</organism>
<evidence type="ECO:0000256" key="6">
    <source>
        <dbReference type="ARBA" id="ARBA00022692"/>
    </source>
</evidence>
<accession>A0AAN9A596</accession>
<evidence type="ECO:0000256" key="8">
    <source>
        <dbReference type="ARBA" id="ARBA00022989"/>
    </source>
</evidence>
<evidence type="ECO:0000313" key="13">
    <source>
        <dbReference type="Proteomes" id="UP001381693"/>
    </source>
</evidence>
<keyword evidence="11" id="KW-0732">Signal</keyword>
<dbReference type="GO" id="GO:0042281">
    <property type="term" value="F:dolichyl pyrophosphate Man9GlcNAc2 alpha-1,3-glucosyltransferase activity"/>
    <property type="evidence" value="ECO:0007669"/>
    <property type="project" value="TreeGrafter"/>
</dbReference>
<feature type="non-terminal residue" evidence="12">
    <location>
        <position position="149"/>
    </location>
</feature>
<evidence type="ECO:0000256" key="4">
    <source>
        <dbReference type="ARBA" id="ARBA00022676"/>
    </source>
</evidence>
<feature type="chain" id="PRO_5043012229" description="Alpha-1,3-glucosyltransferase" evidence="11">
    <location>
        <begin position="20"/>
        <end position="149"/>
    </location>
</feature>
<dbReference type="EMBL" id="JAXCGZ010013318">
    <property type="protein sequence ID" value="KAK7072865.1"/>
    <property type="molecule type" value="Genomic_DNA"/>
</dbReference>
<sequence length="149" mass="17423">MAYTVMLTLLGMLLRWCVSLYPYSGYNKPPMFGDYEAQRHWQEVTTNLPIEEWYVNSTQNDLLYWGIDYPPLTAYHSYLCGLVAHKINPRFVDLDTSRGYESYEHKLFMRSTVFIVDILVYFPAAYMFCKAMAYASKGKTGKLEYMALV</sequence>
<protein>
    <recommendedName>
        <fullName evidence="10">Alpha-1,3-glucosyltransferase</fullName>
        <ecNumber evidence="10">2.4.1.-</ecNumber>
    </recommendedName>
</protein>
<reference evidence="12 13" key="1">
    <citation type="submission" date="2023-11" db="EMBL/GenBank/DDBJ databases">
        <title>Halocaridina rubra genome assembly.</title>
        <authorList>
            <person name="Smith C."/>
        </authorList>
    </citation>
    <scope>NUCLEOTIDE SEQUENCE [LARGE SCALE GENOMIC DNA]</scope>
    <source>
        <strain evidence="12">EP-1</strain>
        <tissue evidence="12">Whole</tissue>
    </source>
</reference>
<evidence type="ECO:0000256" key="3">
    <source>
        <dbReference type="ARBA" id="ARBA00008715"/>
    </source>
</evidence>
<evidence type="ECO:0000313" key="12">
    <source>
        <dbReference type="EMBL" id="KAK7072865.1"/>
    </source>
</evidence>
<dbReference type="Proteomes" id="UP001381693">
    <property type="component" value="Unassembled WGS sequence"/>
</dbReference>
<name>A0AAN9A596_HALRR</name>
<comment type="caution">
    <text evidence="12">The sequence shown here is derived from an EMBL/GenBank/DDBJ whole genome shotgun (WGS) entry which is preliminary data.</text>
</comment>
<feature type="signal peptide" evidence="11">
    <location>
        <begin position="1"/>
        <end position="19"/>
    </location>
</feature>
<keyword evidence="13" id="KW-1185">Reference proteome</keyword>
<keyword evidence="4 10" id="KW-0328">Glycosyltransferase</keyword>
<evidence type="ECO:0000256" key="5">
    <source>
        <dbReference type="ARBA" id="ARBA00022679"/>
    </source>
</evidence>
<dbReference type="PANTHER" id="PTHR12413">
    <property type="entry name" value="DOLICHYL GLYCOSYLTRANSFERASE"/>
    <property type="match status" value="1"/>
</dbReference>
<dbReference type="Pfam" id="PF03155">
    <property type="entry name" value="Alg6_Alg8"/>
    <property type="match status" value="1"/>
</dbReference>
<evidence type="ECO:0000256" key="2">
    <source>
        <dbReference type="ARBA" id="ARBA00004922"/>
    </source>
</evidence>
<evidence type="ECO:0000256" key="7">
    <source>
        <dbReference type="ARBA" id="ARBA00022824"/>
    </source>
</evidence>
<keyword evidence="5 10" id="KW-0808">Transferase</keyword>
<dbReference type="InterPro" id="IPR004856">
    <property type="entry name" value="Glyco_trans_ALG6/ALG8"/>
</dbReference>